<dbReference type="Proteomes" id="UP000075357">
    <property type="component" value="Unassembled WGS sequence"/>
</dbReference>
<gene>
    <name evidence="2" type="ORF">Mlaev_01492</name>
</gene>
<sequence>MVWFRPQDAATARRLDVLARYAAEEPVLSGSTPAPSQPSGLISSASRA</sequence>
<comment type="caution">
    <text evidence="2">The sequence shown here is derived from an EMBL/GenBank/DDBJ whole genome shotgun (WGS) entry which is preliminary data.</text>
</comment>
<organism evidence="2 3">
    <name type="scientific">Microbacterium laevaniformans</name>
    <dbReference type="NCBI Taxonomy" id="36807"/>
    <lineage>
        <taxon>Bacteria</taxon>
        <taxon>Bacillati</taxon>
        <taxon>Actinomycetota</taxon>
        <taxon>Actinomycetes</taxon>
        <taxon>Micrococcales</taxon>
        <taxon>Microbacteriaceae</taxon>
        <taxon>Microbacterium</taxon>
    </lineage>
</organism>
<evidence type="ECO:0000313" key="3">
    <source>
        <dbReference type="Proteomes" id="UP000075357"/>
    </source>
</evidence>
<reference evidence="2 3" key="1">
    <citation type="submission" date="2016-01" db="EMBL/GenBank/DDBJ databases">
        <title>Draft genome sequences of Microbacterium laevaniformans LCDC 91-0039 and the type strain of Microbacterium hominis LCDC 84-209.</title>
        <authorList>
            <person name="Bernier A.-M."/>
            <person name="Bernard K."/>
        </authorList>
    </citation>
    <scope>NUCLEOTIDE SEQUENCE [LARGE SCALE GENOMIC DNA]</scope>
    <source>
        <strain evidence="2 3">LCDC 91-0039</strain>
    </source>
</reference>
<accession>A0A150HEN3</accession>
<dbReference type="EMBL" id="LRAD01000032">
    <property type="protein sequence ID" value="KXZ60414.1"/>
    <property type="molecule type" value="Genomic_DNA"/>
</dbReference>
<evidence type="ECO:0000313" key="2">
    <source>
        <dbReference type="EMBL" id="KXZ60414.1"/>
    </source>
</evidence>
<name>A0A150HEN3_9MICO</name>
<evidence type="ECO:0000256" key="1">
    <source>
        <dbReference type="SAM" id="MobiDB-lite"/>
    </source>
</evidence>
<keyword evidence="3" id="KW-1185">Reference proteome</keyword>
<feature type="compositionally biased region" description="Polar residues" evidence="1">
    <location>
        <begin position="29"/>
        <end position="48"/>
    </location>
</feature>
<feature type="region of interest" description="Disordered" evidence="1">
    <location>
        <begin position="26"/>
        <end position="48"/>
    </location>
</feature>
<dbReference type="AlphaFoldDB" id="A0A150HEN3"/>
<protein>
    <submittedName>
        <fullName evidence="2">Uncharacterized protein</fullName>
    </submittedName>
</protein>
<proteinExistence type="predicted"/>